<sequence>MEERKAAVIDCLLARAHTTVESHLKKNDELPAVFRKQLVPVFGLSQVKVQEEEKATKGEKLKEDLSDESDAESSKPAEEVGVKNGIES</sequence>
<dbReference type="OrthoDB" id="5874528at2759"/>
<name>A0A0C2GYU2_9BILA</name>
<evidence type="ECO:0000256" key="1">
    <source>
        <dbReference type="SAM" id="MobiDB-lite"/>
    </source>
</evidence>
<feature type="compositionally biased region" description="Basic and acidic residues" evidence="1">
    <location>
        <begin position="72"/>
        <end position="81"/>
    </location>
</feature>
<keyword evidence="3" id="KW-1185">Reference proteome</keyword>
<evidence type="ECO:0000313" key="3">
    <source>
        <dbReference type="Proteomes" id="UP000054047"/>
    </source>
</evidence>
<feature type="region of interest" description="Disordered" evidence="1">
    <location>
        <begin position="52"/>
        <end position="88"/>
    </location>
</feature>
<evidence type="ECO:0000313" key="2">
    <source>
        <dbReference type="EMBL" id="KIH66675.1"/>
    </source>
</evidence>
<protein>
    <submittedName>
        <fullName evidence="2">Uncharacterized protein</fullName>
    </submittedName>
</protein>
<accession>A0A0C2GYU2</accession>
<dbReference type="Proteomes" id="UP000054047">
    <property type="component" value="Unassembled WGS sequence"/>
</dbReference>
<dbReference type="EMBL" id="KN727024">
    <property type="protein sequence ID" value="KIH66675.1"/>
    <property type="molecule type" value="Genomic_DNA"/>
</dbReference>
<gene>
    <name evidence="2" type="ORF">ANCDUO_02998</name>
</gene>
<feature type="compositionally biased region" description="Basic and acidic residues" evidence="1">
    <location>
        <begin position="52"/>
        <end position="64"/>
    </location>
</feature>
<reference evidence="2 3" key="1">
    <citation type="submission" date="2013-12" db="EMBL/GenBank/DDBJ databases">
        <title>Draft genome of the parsitic nematode Ancylostoma duodenale.</title>
        <authorList>
            <person name="Mitreva M."/>
        </authorList>
    </citation>
    <scope>NUCLEOTIDE SEQUENCE [LARGE SCALE GENOMIC DNA]</scope>
    <source>
        <strain evidence="2 3">Zhejiang</strain>
    </source>
</reference>
<proteinExistence type="predicted"/>
<organism evidence="2 3">
    <name type="scientific">Ancylostoma duodenale</name>
    <dbReference type="NCBI Taxonomy" id="51022"/>
    <lineage>
        <taxon>Eukaryota</taxon>
        <taxon>Metazoa</taxon>
        <taxon>Ecdysozoa</taxon>
        <taxon>Nematoda</taxon>
        <taxon>Chromadorea</taxon>
        <taxon>Rhabditida</taxon>
        <taxon>Rhabditina</taxon>
        <taxon>Rhabditomorpha</taxon>
        <taxon>Strongyloidea</taxon>
        <taxon>Ancylostomatidae</taxon>
        <taxon>Ancylostomatinae</taxon>
        <taxon>Ancylostoma</taxon>
    </lineage>
</organism>
<dbReference type="AlphaFoldDB" id="A0A0C2GYU2"/>